<sequence length="300" mass="32147">MTLKPVLSLLGRYALTLCLVAGATLIAWEAWSRSERTPWTRDGRVSADVVRIAPEVSGTVSAVPIRDNQYVHRGDILYGIDPERLRLAVAVAEADLEAKRQDMLVRQATARRHGQLRDVVSQEAVQQAGGAAAVASAAYQAALATLDLAKLDLARATVRSPVDGYVINLRLRPGDYTTAGVTTVAVLDAARFWITGYFEETKIGQIRVGSPARIRLMGFDRPVSGHVESIGHGIENGNDAPGPLGLPTVAATFSWVRLAQRIPVRIHVDQVPLDVALAAGMTATIEIIPAAGEPAVGNRR</sequence>
<evidence type="ECO:0000259" key="7">
    <source>
        <dbReference type="Pfam" id="PF25963"/>
    </source>
</evidence>
<dbReference type="HOGENOM" id="CLU_018816_15_2_5"/>
<feature type="transmembrane region" description="Helical" evidence="5">
    <location>
        <begin position="12"/>
        <end position="31"/>
    </location>
</feature>
<evidence type="ECO:0000256" key="2">
    <source>
        <dbReference type="ARBA" id="ARBA00022692"/>
    </source>
</evidence>
<feature type="domain" description="Multidrug resistance protein MdtA-like barrel-sandwich hybrid" evidence="6">
    <location>
        <begin position="49"/>
        <end position="187"/>
    </location>
</feature>
<dbReference type="NCBIfam" id="TIGR01730">
    <property type="entry name" value="RND_mfp"/>
    <property type="match status" value="1"/>
</dbReference>
<evidence type="ECO:0000259" key="6">
    <source>
        <dbReference type="Pfam" id="PF25917"/>
    </source>
</evidence>
<keyword evidence="2 5" id="KW-0812">Transmembrane</keyword>
<proteinExistence type="inferred from homology"/>
<reference evidence="8 9" key="1">
    <citation type="journal article" date="2011" name="Stand. Genomic Sci.">
        <title>Complete genome sequence of Rhodospirillum rubrum type strain (S1).</title>
        <authorList>
            <person name="Munk A.C."/>
            <person name="Copeland A."/>
            <person name="Lucas S."/>
            <person name="Lapidus A."/>
            <person name="Del Rio T.G."/>
            <person name="Barry K."/>
            <person name="Detter J.C."/>
            <person name="Hammon N."/>
            <person name="Israni S."/>
            <person name="Pitluck S."/>
            <person name="Brettin T."/>
            <person name="Bruce D."/>
            <person name="Han C."/>
            <person name="Tapia R."/>
            <person name="Gilna P."/>
            <person name="Schmutz J."/>
            <person name="Larimer F."/>
            <person name="Land M."/>
            <person name="Kyrpides N.C."/>
            <person name="Mavromatis K."/>
            <person name="Richardson P."/>
            <person name="Rohde M."/>
            <person name="Goker M."/>
            <person name="Klenk H.P."/>
            <person name="Zhang Y."/>
            <person name="Roberts G.P."/>
            <person name="Reslewic S."/>
            <person name="Schwartz D.C."/>
        </authorList>
    </citation>
    <scope>NUCLEOTIDE SEQUENCE [LARGE SCALE GENOMIC DNA]</scope>
    <source>
        <strain evidence="9">ATCC 11170 / ATH 1.1.1 / DSM 467 / LMG 4362 / NCIMB 8255 / S1</strain>
    </source>
</reference>
<protein>
    <submittedName>
        <fullName evidence="8">Secretion protein HlyD</fullName>
    </submittedName>
</protein>
<dbReference type="STRING" id="269796.Rru_A1954"/>
<comment type="similarity">
    <text evidence="1">Belongs to the membrane fusion protein (MFP) (TC 8.A.1) family.</text>
</comment>
<dbReference type="Gene3D" id="2.40.30.170">
    <property type="match status" value="1"/>
</dbReference>
<evidence type="ECO:0000256" key="5">
    <source>
        <dbReference type="SAM" id="Phobius"/>
    </source>
</evidence>
<dbReference type="InterPro" id="IPR006143">
    <property type="entry name" value="RND_pump_MFP"/>
</dbReference>
<keyword evidence="9" id="KW-1185">Reference proteome</keyword>
<dbReference type="InterPro" id="IPR058634">
    <property type="entry name" value="AaeA-lik-b-barrel"/>
</dbReference>
<dbReference type="InterPro" id="IPR050393">
    <property type="entry name" value="MFP_Efflux_Pump"/>
</dbReference>
<organism evidence="8 9">
    <name type="scientific">Rhodospirillum rubrum (strain ATCC 11170 / ATH 1.1.1 / DSM 467 / LMG 4362 / NCIMB 8255 / S1)</name>
    <dbReference type="NCBI Taxonomy" id="269796"/>
    <lineage>
        <taxon>Bacteria</taxon>
        <taxon>Pseudomonadati</taxon>
        <taxon>Pseudomonadota</taxon>
        <taxon>Alphaproteobacteria</taxon>
        <taxon>Rhodospirillales</taxon>
        <taxon>Rhodospirillaceae</taxon>
        <taxon>Rhodospirillum</taxon>
    </lineage>
</organism>
<dbReference type="PhylomeDB" id="Q2RSZ1"/>
<keyword evidence="4 5" id="KW-0472">Membrane</keyword>
<name>Q2RSZ1_RHORT</name>
<accession>Q2RSZ1</accession>
<keyword evidence="3 5" id="KW-1133">Transmembrane helix</keyword>
<evidence type="ECO:0000313" key="9">
    <source>
        <dbReference type="Proteomes" id="UP000001929"/>
    </source>
</evidence>
<dbReference type="RefSeq" id="WP_011389707.1">
    <property type="nucleotide sequence ID" value="NC_007643.1"/>
</dbReference>
<dbReference type="GO" id="GO:0022857">
    <property type="term" value="F:transmembrane transporter activity"/>
    <property type="evidence" value="ECO:0007669"/>
    <property type="project" value="InterPro"/>
</dbReference>
<evidence type="ECO:0000256" key="4">
    <source>
        <dbReference type="ARBA" id="ARBA00023136"/>
    </source>
</evidence>
<feature type="domain" description="p-hydroxybenzoic acid efflux pump subunit AaeA-like beta-barrel" evidence="7">
    <location>
        <begin position="192"/>
        <end position="287"/>
    </location>
</feature>
<dbReference type="PATRIC" id="fig|269796.9.peg.2038"/>
<dbReference type="eggNOG" id="COG1566">
    <property type="taxonomic scope" value="Bacteria"/>
</dbReference>
<evidence type="ECO:0000256" key="1">
    <source>
        <dbReference type="ARBA" id="ARBA00009477"/>
    </source>
</evidence>
<evidence type="ECO:0000256" key="3">
    <source>
        <dbReference type="ARBA" id="ARBA00022989"/>
    </source>
</evidence>
<dbReference type="KEGG" id="rru:Rru_A1954"/>
<dbReference type="AlphaFoldDB" id="Q2RSZ1"/>
<dbReference type="Pfam" id="PF25963">
    <property type="entry name" value="Beta-barrel_AAEA"/>
    <property type="match status" value="1"/>
</dbReference>
<evidence type="ECO:0000313" key="8">
    <source>
        <dbReference type="EMBL" id="ABC22754.1"/>
    </source>
</evidence>
<dbReference type="Pfam" id="PF25917">
    <property type="entry name" value="BSH_RND"/>
    <property type="match status" value="1"/>
</dbReference>
<dbReference type="EMBL" id="CP000230">
    <property type="protein sequence ID" value="ABC22754.1"/>
    <property type="molecule type" value="Genomic_DNA"/>
</dbReference>
<dbReference type="Gene3D" id="2.40.50.100">
    <property type="match status" value="1"/>
</dbReference>
<dbReference type="PANTHER" id="PTHR30367">
    <property type="entry name" value="P-HYDROXYBENZOIC ACID EFFLUX PUMP SUBUNIT AAEA-RELATED"/>
    <property type="match status" value="1"/>
</dbReference>
<dbReference type="PANTHER" id="PTHR30367:SF12">
    <property type="entry name" value="P-HYDROXYBENZOIC ACID EFFLUX PUMP SUBUNIT AAEA"/>
    <property type="match status" value="1"/>
</dbReference>
<dbReference type="InterPro" id="IPR058625">
    <property type="entry name" value="MdtA-like_BSH"/>
</dbReference>
<dbReference type="GO" id="GO:0016020">
    <property type="term" value="C:membrane"/>
    <property type="evidence" value="ECO:0007669"/>
    <property type="project" value="InterPro"/>
</dbReference>
<dbReference type="EnsemblBacteria" id="ABC22754">
    <property type="protein sequence ID" value="ABC22754"/>
    <property type="gene ID" value="Rru_A1954"/>
</dbReference>
<dbReference type="Proteomes" id="UP000001929">
    <property type="component" value="Chromosome"/>
</dbReference>
<dbReference type="SUPFAM" id="SSF111369">
    <property type="entry name" value="HlyD-like secretion proteins"/>
    <property type="match status" value="1"/>
</dbReference>
<gene>
    <name evidence="8" type="ordered locus">Rru_A1954</name>
</gene>